<evidence type="ECO:0000313" key="3">
    <source>
        <dbReference type="Proteomes" id="UP000325315"/>
    </source>
</evidence>
<gene>
    <name evidence="2" type="ORF">EPI10_000831</name>
</gene>
<dbReference type="EMBL" id="SMMG02000007">
    <property type="protein sequence ID" value="KAA3465688.1"/>
    <property type="molecule type" value="Genomic_DNA"/>
</dbReference>
<feature type="region of interest" description="Disordered" evidence="1">
    <location>
        <begin position="56"/>
        <end position="104"/>
    </location>
</feature>
<dbReference type="AlphaFoldDB" id="A0A5B6V934"/>
<feature type="compositionally biased region" description="Polar residues" evidence="1">
    <location>
        <begin position="77"/>
        <end position="104"/>
    </location>
</feature>
<protein>
    <submittedName>
        <fullName evidence="2">Zinc finger CCHC domain-containing 8</fullName>
    </submittedName>
</protein>
<dbReference type="Proteomes" id="UP000325315">
    <property type="component" value="Unassembled WGS sequence"/>
</dbReference>
<dbReference type="OrthoDB" id="2272416at2759"/>
<evidence type="ECO:0000313" key="2">
    <source>
        <dbReference type="EMBL" id="KAA3465688.1"/>
    </source>
</evidence>
<evidence type="ECO:0000256" key="1">
    <source>
        <dbReference type="SAM" id="MobiDB-lite"/>
    </source>
</evidence>
<keyword evidence="3" id="KW-1185">Reference proteome</keyword>
<comment type="caution">
    <text evidence="2">The sequence shown here is derived from an EMBL/GenBank/DDBJ whole genome shotgun (WGS) entry which is preliminary data.</text>
</comment>
<organism evidence="2 3">
    <name type="scientific">Gossypium australe</name>
    <dbReference type="NCBI Taxonomy" id="47621"/>
    <lineage>
        <taxon>Eukaryota</taxon>
        <taxon>Viridiplantae</taxon>
        <taxon>Streptophyta</taxon>
        <taxon>Embryophyta</taxon>
        <taxon>Tracheophyta</taxon>
        <taxon>Spermatophyta</taxon>
        <taxon>Magnoliopsida</taxon>
        <taxon>eudicotyledons</taxon>
        <taxon>Gunneridae</taxon>
        <taxon>Pentapetalae</taxon>
        <taxon>rosids</taxon>
        <taxon>malvids</taxon>
        <taxon>Malvales</taxon>
        <taxon>Malvaceae</taxon>
        <taxon>Malvoideae</taxon>
        <taxon>Gossypium</taxon>
    </lineage>
</organism>
<accession>A0A5B6V934</accession>
<proteinExistence type="predicted"/>
<name>A0A5B6V934_9ROSI</name>
<sequence>MLQLSRYAGGIVASEHERCVRFEDSLRDELRLLIAPHQEREFAALLENTKIAEGIKESVRQSHDRNKHKRGFGSFGSAGNSQKRVRQSGPNQSGRPVTANQGPA</sequence>
<reference evidence="2" key="1">
    <citation type="submission" date="2019-08" db="EMBL/GenBank/DDBJ databases">
        <authorList>
            <person name="Liu F."/>
        </authorList>
    </citation>
    <scope>NUCLEOTIDE SEQUENCE [LARGE SCALE GENOMIC DNA]</scope>
    <source>
        <strain evidence="2">PA1801</strain>
        <tissue evidence="2">Leaf</tissue>
    </source>
</reference>